<evidence type="ECO:0000313" key="3">
    <source>
        <dbReference type="Proteomes" id="UP000179136"/>
    </source>
</evidence>
<gene>
    <name evidence="2" type="ORF">A3B87_00870</name>
</gene>
<dbReference type="Proteomes" id="UP000179136">
    <property type="component" value="Unassembled WGS sequence"/>
</dbReference>
<accession>A0A1F6FNH8</accession>
<protein>
    <recommendedName>
        <fullName evidence="4">DUF2079 domain-containing protein</fullName>
    </recommendedName>
</protein>
<feature type="transmembrane region" description="Helical" evidence="1">
    <location>
        <begin position="285"/>
        <end position="303"/>
    </location>
</feature>
<dbReference type="EMBL" id="MFMW01000014">
    <property type="protein sequence ID" value="OGG87409.1"/>
    <property type="molecule type" value="Genomic_DNA"/>
</dbReference>
<comment type="caution">
    <text evidence="2">The sequence shown here is derived from an EMBL/GenBank/DDBJ whole genome shotgun (WGS) entry which is preliminary data.</text>
</comment>
<keyword evidence="1" id="KW-0812">Transmembrane</keyword>
<dbReference type="Pfam" id="PF09852">
    <property type="entry name" value="DUF2079"/>
    <property type="match status" value="1"/>
</dbReference>
<feature type="transmembrane region" description="Helical" evidence="1">
    <location>
        <begin position="202"/>
        <end position="232"/>
    </location>
</feature>
<name>A0A1F6FNH8_9BACT</name>
<feature type="transmembrane region" description="Helical" evidence="1">
    <location>
        <begin position="173"/>
        <end position="190"/>
    </location>
</feature>
<evidence type="ECO:0000313" key="2">
    <source>
        <dbReference type="EMBL" id="OGG87409.1"/>
    </source>
</evidence>
<sequence>MEKYYKKILWLAIVLYVVVFSLVSIYKYTHFLYNGIDLAIINNVFWNTVHGHWFWSSIQGHSYLGDHCSPILILLLPVYFLWQSPLLLLILQSVFLGLAAWPIYKIASKILCHCEEEQSDDVAISLREATLTGSRRPPQSRGPRDDSKTLALAIAVLWLINPLTHNINLHEFSFISLLPLAFFTLFYLYLRLEKESRNKKLLHCFIVTLLICLAIREDIAFIILIFSLIILFNLRQTTYDKRLTTNNLRHRVLLVVSCLLLSIAWLFVSHKIISAHSPSGFTPFAYYYSWLGSAGSSAIAAHILSYKNLEMIVGFLLPFLFIPLIKPKWLLLALIPLAQIILSASGGGAQVFMMHYGALFLPALVIAFIFGFHRANQFIKDKLKSKYLLLVCLMVTNIFLWVDFGIFKKEIYPERSELSNTRQANVNETFKSVVIQDKTASILASYRFLANLSSRENIYALHYYFLGVQQFAQGPYTLNKKPEYVILDKNDLLDFEKNLKNSKWAGKYYENGQQGLRELLKDYGVVDFQADVVLFKRGYKSEIKLDELNLDW</sequence>
<feature type="transmembrane region" description="Helical" evidence="1">
    <location>
        <begin position="79"/>
        <end position="101"/>
    </location>
</feature>
<feature type="transmembrane region" description="Helical" evidence="1">
    <location>
        <begin position="309"/>
        <end position="325"/>
    </location>
</feature>
<dbReference type="AlphaFoldDB" id="A0A1F6FNH8"/>
<keyword evidence="1" id="KW-1133">Transmembrane helix</keyword>
<proteinExistence type="predicted"/>
<keyword evidence="1" id="KW-0472">Membrane</keyword>
<dbReference type="InterPro" id="IPR018650">
    <property type="entry name" value="STSV1_Orf64"/>
</dbReference>
<evidence type="ECO:0000256" key="1">
    <source>
        <dbReference type="SAM" id="Phobius"/>
    </source>
</evidence>
<dbReference type="STRING" id="1798561.A3B87_00870"/>
<feature type="transmembrane region" description="Helical" evidence="1">
    <location>
        <begin position="355"/>
        <end position="375"/>
    </location>
</feature>
<feature type="transmembrane region" description="Helical" evidence="1">
    <location>
        <begin position="252"/>
        <end position="273"/>
    </location>
</feature>
<evidence type="ECO:0008006" key="4">
    <source>
        <dbReference type="Google" id="ProtNLM"/>
    </source>
</evidence>
<feature type="transmembrane region" description="Helical" evidence="1">
    <location>
        <begin position="7"/>
        <end position="26"/>
    </location>
</feature>
<reference evidence="2 3" key="1">
    <citation type="journal article" date="2016" name="Nat. Commun.">
        <title>Thousands of microbial genomes shed light on interconnected biogeochemical processes in an aquifer system.</title>
        <authorList>
            <person name="Anantharaman K."/>
            <person name="Brown C.T."/>
            <person name="Hug L.A."/>
            <person name="Sharon I."/>
            <person name="Castelle C.J."/>
            <person name="Probst A.J."/>
            <person name="Thomas B.C."/>
            <person name="Singh A."/>
            <person name="Wilkins M.J."/>
            <person name="Karaoz U."/>
            <person name="Brodie E.L."/>
            <person name="Williams K.H."/>
            <person name="Hubbard S.S."/>
            <person name="Banfield J.F."/>
        </authorList>
    </citation>
    <scope>NUCLEOTIDE SEQUENCE [LARGE SCALE GENOMIC DNA]</scope>
</reference>
<feature type="transmembrane region" description="Helical" evidence="1">
    <location>
        <begin position="387"/>
        <end position="407"/>
    </location>
</feature>
<organism evidence="2 3">
    <name type="scientific">Candidatus Kuenenbacteria bacterium RIFCSPHIGHO2_02_FULL_39_13</name>
    <dbReference type="NCBI Taxonomy" id="1798561"/>
    <lineage>
        <taxon>Bacteria</taxon>
        <taxon>Candidatus Kueneniibacteriota</taxon>
    </lineage>
</organism>